<evidence type="ECO:0000256" key="1">
    <source>
        <dbReference type="ARBA" id="ARBA00004496"/>
    </source>
</evidence>
<dbReference type="PANTHER" id="PTHR46212">
    <property type="entry name" value="PEFLIN"/>
    <property type="match status" value="1"/>
</dbReference>
<evidence type="ECO:0000313" key="7">
    <source>
        <dbReference type="Proteomes" id="UP000694920"/>
    </source>
</evidence>
<dbReference type="CTD" id="36111"/>
<feature type="domain" description="EF-hand" evidence="6">
    <location>
        <begin position="81"/>
        <end position="116"/>
    </location>
</feature>
<dbReference type="PANTHER" id="PTHR46212:SF3">
    <property type="entry name" value="GH27120P"/>
    <property type="match status" value="1"/>
</dbReference>
<dbReference type="InterPro" id="IPR011992">
    <property type="entry name" value="EF-hand-dom_pair"/>
</dbReference>
<keyword evidence="4" id="KW-0677">Repeat</keyword>
<keyword evidence="5" id="KW-0106">Calcium</keyword>
<evidence type="ECO:0000256" key="3">
    <source>
        <dbReference type="ARBA" id="ARBA00022723"/>
    </source>
</evidence>
<dbReference type="GO" id="GO:0048306">
    <property type="term" value="F:calcium-dependent protein binding"/>
    <property type="evidence" value="ECO:0007669"/>
    <property type="project" value="UniProtKB-ARBA"/>
</dbReference>
<feature type="domain" description="EF-hand" evidence="6">
    <location>
        <begin position="14"/>
        <end position="49"/>
    </location>
</feature>
<comment type="subcellular location">
    <subcellularLocation>
        <location evidence="1">Cytoplasm</location>
    </subcellularLocation>
</comment>
<protein>
    <submittedName>
        <fullName evidence="8">Peflin isoform X2</fullName>
    </submittedName>
</protein>
<dbReference type="RefSeq" id="XP_024947649.1">
    <property type="nucleotide sequence ID" value="XM_025091881.1"/>
</dbReference>
<keyword evidence="7" id="KW-1185">Reference proteome</keyword>
<dbReference type="Pfam" id="PF13202">
    <property type="entry name" value="EF-hand_5"/>
    <property type="match status" value="1"/>
</dbReference>
<dbReference type="InterPro" id="IPR002048">
    <property type="entry name" value="EF_hand_dom"/>
</dbReference>
<evidence type="ECO:0000256" key="2">
    <source>
        <dbReference type="ARBA" id="ARBA00022490"/>
    </source>
</evidence>
<dbReference type="InterPro" id="IPR051426">
    <property type="entry name" value="Peflin/Sorcin_CaBP"/>
</dbReference>
<evidence type="ECO:0000256" key="5">
    <source>
        <dbReference type="ARBA" id="ARBA00022837"/>
    </source>
</evidence>
<dbReference type="SMART" id="SM00054">
    <property type="entry name" value="EFh"/>
    <property type="match status" value="5"/>
</dbReference>
<dbReference type="SUPFAM" id="SSF47473">
    <property type="entry name" value="EF-hand"/>
    <property type="match status" value="1"/>
</dbReference>
<proteinExistence type="predicted"/>
<evidence type="ECO:0000313" key="8">
    <source>
        <dbReference type="RefSeq" id="XP_024947649.1"/>
    </source>
</evidence>
<accession>A0AAJ7W7P5</accession>
<dbReference type="CDD" id="cd16184">
    <property type="entry name" value="EFh_PEF_peflin"/>
    <property type="match status" value="1"/>
</dbReference>
<evidence type="ECO:0000259" key="6">
    <source>
        <dbReference type="PROSITE" id="PS50222"/>
    </source>
</evidence>
<name>A0AAJ7W7P5_CEPCN</name>
<dbReference type="Pfam" id="PF13499">
    <property type="entry name" value="EF-hand_7"/>
    <property type="match status" value="1"/>
</dbReference>
<dbReference type="PROSITE" id="PS50222">
    <property type="entry name" value="EF_HAND_2"/>
    <property type="match status" value="2"/>
</dbReference>
<dbReference type="GO" id="GO:0005737">
    <property type="term" value="C:cytoplasm"/>
    <property type="evidence" value="ECO:0007669"/>
    <property type="project" value="UniProtKB-SubCell"/>
</dbReference>
<dbReference type="Proteomes" id="UP000694920">
    <property type="component" value="Unplaced"/>
</dbReference>
<dbReference type="GO" id="GO:0005509">
    <property type="term" value="F:calcium ion binding"/>
    <property type="evidence" value="ECO:0007669"/>
    <property type="project" value="InterPro"/>
</dbReference>
<dbReference type="Gene3D" id="1.10.238.10">
    <property type="entry name" value="EF-hand"/>
    <property type="match status" value="1"/>
</dbReference>
<dbReference type="PROSITE" id="PS00018">
    <property type="entry name" value="EF_HAND_1"/>
    <property type="match status" value="2"/>
</dbReference>
<dbReference type="GeneID" id="107271990"/>
<keyword evidence="2" id="KW-0963">Cytoplasm</keyword>
<dbReference type="AlphaFoldDB" id="A0AAJ7W7P5"/>
<organism evidence="7 8">
    <name type="scientific">Cephus cinctus</name>
    <name type="common">Wheat stem sawfly</name>
    <dbReference type="NCBI Taxonomy" id="211228"/>
    <lineage>
        <taxon>Eukaryota</taxon>
        <taxon>Metazoa</taxon>
        <taxon>Ecdysozoa</taxon>
        <taxon>Arthropoda</taxon>
        <taxon>Hexapoda</taxon>
        <taxon>Insecta</taxon>
        <taxon>Pterygota</taxon>
        <taxon>Neoptera</taxon>
        <taxon>Endopterygota</taxon>
        <taxon>Hymenoptera</taxon>
        <taxon>Cephoidea</taxon>
        <taxon>Cephidae</taxon>
        <taxon>Cephus</taxon>
    </lineage>
</organism>
<evidence type="ECO:0000256" key="4">
    <source>
        <dbReference type="ARBA" id="ARBA00022737"/>
    </source>
</evidence>
<reference evidence="8" key="1">
    <citation type="submission" date="2025-08" db="UniProtKB">
        <authorList>
            <consortium name="RefSeq"/>
        </authorList>
    </citation>
    <scope>IDENTIFICATION</scope>
</reference>
<gene>
    <name evidence="8" type="primary">LOC107271990</name>
</gene>
<keyword evidence="3" id="KW-0479">Metal-binding</keyword>
<sequence length="183" mass="20431">MHGATLGSTTGSIQVNPEVQQWFAAVDRDGSGRISAVELKSALANGQGGTFSDTACKLMIGMFDKEKRGTIDLQEFQALYNYINSWLGVFRGFDHDNSGSIQESELSAALTQMGYRFSQDFIKFLIKKSDFNQHESITVDQFIVVCVQIQRFTEAFRIRDTNQTGEININFEDFLSVALNCSV</sequence>
<dbReference type="InterPro" id="IPR018247">
    <property type="entry name" value="EF_Hand_1_Ca_BS"/>
</dbReference>